<dbReference type="EMBL" id="CP029289">
    <property type="protein sequence ID" value="AWR93907.1"/>
    <property type="molecule type" value="Genomic_DNA"/>
</dbReference>
<dbReference type="PANTHER" id="PTHR33933">
    <property type="entry name" value="NUCLEOTIDYLTRANSFERASE"/>
    <property type="match status" value="1"/>
</dbReference>
<protein>
    <recommendedName>
        <fullName evidence="1">Polymerase nucleotidyl transferase domain-containing protein</fullName>
    </recommendedName>
</protein>
<feature type="domain" description="Polymerase nucleotidyl transferase" evidence="1">
    <location>
        <begin position="5"/>
        <end position="90"/>
    </location>
</feature>
<dbReference type="Gene3D" id="3.30.460.10">
    <property type="entry name" value="Beta Polymerase, domain 2"/>
    <property type="match status" value="1"/>
</dbReference>
<evidence type="ECO:0000313" key="2">
    <source>
        <dbReference type="EMBL" id="AWR93907.1"/>
    </source>
</evidence>
<reference evidence="2 3" key="1">
    <citation type="submission" date="2018-05" db="EMBL/GenBank/DDBJ databases">
        <title>Complete Genome Sequences of Extremely Thermoacidophilic, Metal-Mobilizing Type-Strain Members of the Archaeal Family Sulfolobaceae: Acidianus brierleyi DSM-1651T, Acidianus sulfidivorans DSM-18786T, Metallosphaera hakonensis DSM-7519T, and Metallosphaera prunae DSM-10039T.</title>
        <authorList>
            <person name="Counts J.A."/>
            <person name="Kelly R.M."/>
        </authorList>
    </citation>
    <scope>NUCLEOTIDE SEQUENCE [LARGE SCALE GENOMIC DNA]</scope>
    <source>
        <strain evidence="2 3">DSM 1651</strain>
    </source>
</reference>
<dbReference type="Proteomes" id="UP000248044">
    <property type="component" value="Chromosome"/>
</dbReference>
<dbReference type="AlphaFoldDB" id="A0A2U9ID15"/>
<keyword evidence="3" id="KW-1185">Reference proteome</keyword>
<dbReference type="KEGG" id="abri:DFR85_04015"/>
<dbReference type="GO" id="GO:0016779">
    <property type="term" value="F:nucleotidyltransferase activity"/>
    <property type="evidence" value="ECO:0007669"/>
    <property type="project" value="InterPro"/>
</dbReference>
<sequence>MLEQLCSAYSKFNPKIVVLFGSYARGDYTDQSDIDVLIVSDVFPRDPREGFAMAYNIEYPKVMPVAMNTQVFLKKLEEGSTFILEIIEDGKILCGDEVFMKGVLEKYNEVRKRFKRKGKVWERIQL</sequence>
<dbReference type="InterPro" id="IPR002934">
    <property type="entry name" value="Polymerase_NTP_transf_dom"/>
</dbReference>
<accession>A0A2U9ID15</accession>
<dbReference type="RefSeq" id="WP_110269791.1">
    <property type="nucleotide sequence ID" value="NZ_CP029289.2"/>
</dbReference>
<dbReference type="GeneID" id="36831293"/>
<name>A0A2U9ID15_9CREN</name>
<dbReference type="Pfam" id="PF01909">
    <property type="entry name" value="NTP_transf_2"/>
    <property type="match status" value="1"/>
</dbReference>
<dbReference type="PANTHER" id="PTHR33933:SF1">
    <property type="entry name" value="PROTEIN ADENYLYLTRANSFERASE MNTA-RELATED"/>
    <property type="match status" value="1"/>
</dbReference>
<dbReference type="SUPFAM" id="SSF81301">
    <property type="entry name" value="Nucleotidyltransferase"/>
    <property type="match status" value="1"/>
</dbReference>
<proteinExistence type="predicted"/>
<dbReference type="InterPro" id="IPR052548">
    <property type="entry name" value="Type_VII_TA_antitoxin"/>
</dbReference>
<evidence type="ECO:0000259" key="1">
    <source>
        <dbReference type="Pfam" id="PF01909"/>
    </source>
</evidence>
<organism evidence="2 3">
    <name type="scientific">Acidianus brierleyi</name>
    <dbReference type="NCBI Taxonomy" id="41673"/>
    <lineage>
        <taxon>Archaea</taxon>
        <taxon>Thermoproteota</taxon>
        <taxon>Thermoprotei</taxon>
        <taxon>Sulfolobales</taxon>
        <taxon>Sulfolobaceae</taxon>
        <taxon>Acidianus</taxon>
    </lineage>
</organism>
<gene>
    <name evidence="2" type="ORF">DFR85_04015</name>
</gene>
<dbReference type="CDD" id="cd05403">
    <property type="entry name" value="NT_KNTase_like"/>
    <property type="match status" value="1"/>
</dbReference>
<dbReference type="OrthoDB" id="9287at2157"/>
<dbReference type="InterPro" id="IPR043519">
    <property type="entry name" value="NT_sf"/>
</dbReference>
<evidence type="ECO:0000313" key="3">
    <source>
        <dbReference type="Proteomes" id="UP000248044"/>
    </source>
</evidence>